<protein>
    <submittedName>
        <fullName evidence="1">Uncharacterized protein</fullName>
    </submittedName>
</protein>
<dbReference type="AlphaFoldDB" id="R1ASZ8"/>
<keyword evidence="2" id="KW-1185">Reference proteome</keyword>
<accession>R1ASZ8</accession>
<dbReference type="EMBL" id="ARZA01000241">
    <property type="protein sequence ID" value="EOC99776.1"/>
    <property type="molecule type" value="Genomic_DNA"/>
</dbReference>
<name>R1ASZ8_9FIRM</name>
<proteinExistence type="predicted"/>
<sequence length="328" mass="38575">MGKFVYVLEPKLYRQALQKGLLRFIPESIFLIIVNRMKPKVVCRYLNQKGTEIKGYGIGVFTSEKNSEKERFIDSIIECINSLKEENITRLCLYKHELLDEEDVVKLEDNCNVSFVDGRTTRIQLVLPVIKEIYNYNNINLKEQEVLIINDDLQYEEELIRDLALELKYLSVYGENEEYMHELSDKILISTGLSIHIVRGLEGKLSKYNIIINFKDNIELNVKDIKRKAIIFDLSKKNSLRKLVDKRKDVIIITDFMLKKPSNIRCDISDYSFEQDIPSHIYETMKNVNSRDFKRVVIRDKSYTIKQVSKIFLKGNETCRYFISNVKN</sequence>
<dbReference type="RefSeq" id="WP_006315921.1">
    <property type="nucleotide sequence ID" value="NZ_ARZA01000241.1"/>
</dbReference>
<dbReference type="OrthoDB" id="1953068at2"/>
<organism evidence="1 2">
    <name type="scientific">Caldisalinibacter kiritimatiensis</name>
    <dbReference type="NCBI Taxonomy" id="1304284"/>
    <lineage>
        <taxon>Bacteria</taxon>
        <taxon>Bacillati</taxon>
        <taxon>Bacillota</taxon>
        <taxon>Tissierellia</taxon>
        <taxon>Tissierellales</taxon>
        <taxon>Thermohalobacteraceae</taxon>
        <taxon>Caldisalinibacter</taxon>
    </lineage>
</organism>
<dbReference type="Proteomes" id="UP000013378">
    <property type="component" value="Unassembled WGS sequence"/>
</dbReference>
<gene>
    <name evidence="1" type="ORF">L21TH_2192</name>
</gene>
<reference evidence="1 2" key="1">
    <citation type="journal article" date="2015" name="Geomicrobiol. J.">
        <title>Caldisalinibacter kiritimatiensis gen. nov., sp. nov., a moderately thermohalophilic thiosulfate-reducing bacterium from a hypersaline microbial mat.</title>
        <authorList>
            <person name="Ben Hania W."/>
            <person name="Joseph M."/>
            <person name="Fiebig A."/>
            <person name="Bunk B."/>
            <person name="Klenk H.-P."/>
            <person name="Fardeau M.-L."/>
            <person name="Spring S."/>
        </authorList>
    </citation>
    <scope>NUCLEOTIDE SEQUENCE [LARGE SCALE GENOMIC DNA]</scope>
    <source>
        <strain evidence="1 2">L21-TH-D2</strain>
    </source>
</reference>
<dbReference type="STRING" id="1304284.L21TH_2192"/>
<evidence type="ECO:0000313" key="2">
    <source>
        <dbReference type="Proteomes" id="UP000013378"/>
    </source>
</evidence>
<dbReference type="eggNOG" id="COG5322">
    <property type="taxonomic scope" value="Bacteria"/>
</dbReference>
<comment type="caution">
    <text evidence="1">The sequence shown here is derived from an EMBL/GenBank/DDBJ whole genome shotgun (WGS) entry which is preliminary data.</text>
</comment>
<evidence type="ECO:0000313" key="1">
    <source>
        <dbReference type="EMBL" id="EOC99776.1"/>
    </source>
</evidence>